<gene>
    <name evidence="11" type="ORF">E6H02_10930</name>
</gene>
<evidence type="ECO:0000313" key="12">
    <source>
        <dbReference type="Proteomes" id="UP000320393"/>
    </source>
</evidence>
<keyword evidence="5 9" id="KW-0274">FAD</keyword>
<feature type="binding site" evidence="9">
    <location>
        <position position="129"/>
    </location>
    <ligand>
        <name>FAD</name>
        <dbReference type="ChEBI" id="CHEBI:57692"/>
    </ligand>
</feature>
<keyword evidence="6" id="KW-0560">Oxidoreductase</keyword>
<comment type="cofactor">
    <cofactor evidence="9">
        <name>FAD</name>
        <dbReference type="ChEBI" id="CHEBI:57692"/>
    </cofactor>
    <text evidence="9">Binds 1 FAD per subunit.</text>
</comment>
<sequence>MLRPIFLALSRQPGLARVALRHPILRRTALRFVAGERLDEAVAAVRGLNAAGLAATLDHLGENTTTRGEAEGSAAEYLAILDELHRTAADNNLSLKLTQLGLDLDAALCEAHLRRILDGAGATFVRIDMEGSPYTERTLGLFERLWAAGYRNVGVVIQSYLRRSVSDVERLIALGARVRLVKGAYAEPPSVAFPHKRDVDAAFARLAEQLLRRGAYPAIATHDERLIAAARRVASAHGIGPDRFEFQMLYGIRRDLQMRLRREGYQRPANVMFVLGSLVRERGEREAGRGA</sequence>
<dbReference type="InterPro" id="IPR015659">
    <property type="entry name" value="Proline_oxidase"/>
</dbReference>
<evidence type="ECO:0000256" key="2">
    <source>
        <dbReference type="ARBA" id="ARBA00012695"/>
    </source>
</evidence>
<evidence type="ECO:0000256" key="9">
    <source>
        <dbReference type="PIRSR" id="PIRSR000196-2"/>
    </source>
</evidence>
<dbReference type="UniPathway" id="UPA00261">
    <property type="reaction ID" value="UER00373"/>
</dbReference>
<evidence type="ECO:0000256" key="7">
    <source>
        <dbReference type="ARBA" id="ARBA00023062"/>
    </source>
</evidence>
<dbReference type="SUPFAM" id="SSF51730">
    <property type="entry name" value="FAD-linked oxidoreductase"/>
    <property type="match status" value="1"/>
</dbReference>
<dbReference type="EC" id="1.5.5.2" evidence="2"/>
<feature type="binding site" evidence="9">
    <location>
        <position position="158"/>
    </location>
    <ligand>
        <name>FAD</name>
        <dbReference type="ChEBI" id="CHEBI:57692"/>
    </ligand>
</feature>
<feature type="binding site" evidence="9">
    <location>
        <position position="196"/>
    </location>
    <ligand>
        <name>FAD</name>
        <dbReference type="ChEBI" id="CHEBI:57692"/>
    </ligand>
</feature>
<accession>A0A537LIF9</accession>
<feature type="binding site" evidence="9">
    <location>
        <begin position="182"/>
        <end position="184"/>
    </location>
    <ligand>
        <name>FAD</name>
        <dbReference type="ChEBI" id="CHEBI:57692"/>
    </ligand>
</feature>
<evidence type="ECO:0000256" key="1">
    <source>
        <dbReference type="ARBA" id="ARBA00004739"/>
    </source>
</evidence>
<evidence type="ECO:0000259" key="10">
    <source>
        <dbReference type="Pfam" id="PF01619"/>
    </source>
</evidence>
<evidence type="ECO:0000256" key="8">
    <source>
        <dbReference type="ARBA" id="ARBA00048779"/>
    </source>
</evidence>
<dbReference type="GO" id="GO:0004657">
    <property type="term" value="F:proline dehydrogenase activity"/>
    <property type="evidence" value="ECO:0007669"/>
    <property type="project" value="UniProtKB-EC"/>
</dbReference>
<dbReference type="PIRSF" id="PIRSF000196">
    <property type="entry name" value="Pro_dehydrog"/>
    <property type="match status" value="1"/>
</dbReference>
<proteinExistence type="predicted"/>
<evidence type="ECO:0000256" key="3">
    <source>
        <dbReference type="ARBA" id="ARBA00022630"/>
    </source>
</evidence>
<organism evidence="11 12">
    <name type="scientific">Candidatus Segetimicrobium genomatis</name>
    <dbReference type="NCBI Taxonomy" id="2569760"/>
    <lineage>
        <taxon>Bacteria</taxon>
        <taxon>Bacillati</taxon>
        <taxon>Candidatus Sysuimicrobiota</taxon>
        <taxon>Candidatus Sysuimicrobiia</taxon>
        <taxon>Candidatus Sysuimicrobiales</taxon>
        <taxon>Candidatus Segetimicrobiaceae</taxon>
        <taxon>Candidatus Segetimicrobium</taxon>
    </lineage>
</organism>
<feature type="domain" description="Proline dehydrogenase" evidence="10">
    <location>
        <begin position="43"/>
        <end position="266"/>
    </location>
</feature>
<keyword evidence="3" id="KW-0285">Flavoprotein</keyword>
<evidence type="ECO:0000256" key="6">
    <source>
        <dbReference type="ARBA" id="ARBA00023002"/>
    </source>
</evidence>
<evidence type="ECO:0000313" key="11">
    <source>
        <dbReference type="EMBL" id="TMJ07762.1"/>
    </source>
</evidence>
<dbReference type="Proteomes" id="UP000320393">
    <property type="component" value="Unassembled WGS sequence"/>
</dbReference>
<dbReference type="GO" id="GO:0000166">
    <property type="term" value="F:nucleotide binding"/>
    <property type="evidence" value="ECO:0007669"/>
    <property type="project" value="UniProtKB-KW"/>
</dbReference>
<dbReference type="AlphaFoldDB" id="A0A537LIF9"/>
<comment type="catalytic activity">
    <reaction evidence="8">
        <text>L-proline + a quinone = (S)-1-pyrroline-5-carboxylate + a quinol + H(+)</text>
        <dbReference type="Rhea" id="RHEA:23784"/>
        <dbReference type="ChEBI" id="CHEBI:15378"/>
        <dbReference type="ChEBI" id="CHEBI:17388"/>
        <dbReference type="ChEBI" id="CHEBI:24646"/>
        <dbReference type="ChEBI" id="CHEBI:60039"/>
        <dbReference type="ChEBI" id="CHEBI:132124"/>
        <dbReference type="EC" id="1.5.5.2"/>
    </reaction>
</comment>
<keyword evidence="4 9" id="KW-0547">Nucleotide-binding</keyword>
<dbReference type="PANTHER" id="PTHR13914:SF0">
    <property type="entry name" value="PROLINE DEHYDROGENASE 1, MITOCHONDRIAL"/>
    <property type="match status" value="1"/>
</dbReference>
<dbReference type="PANTHER" id="PTHR13914">
    <property type="entry name" value="PROLINE OXIDASE"/>
    <property type="match status" value="1"/>
</dbReference>
<keyword evidence="7" id="KW-0642">Proline metabolism</keyword>
<dbReference type="Gene3D" id="3.20.20.220">
    <property type="match status" value="1"/>
</dbReference>
<dbReference type="GO" id="GO:0010133">
    <property type="term" value="P:L-proline catabolic process to L-glutamate"/>
    <property type="evidence" value="ECO:0007669"/>
    <property type="project" value="UniProtKB-UniPathway"/>
</dbReference>
<reference evidence="11 12" key="1">
    <citation type="journal article" date="2019" name="Nat. Microbiol.">
        <title>Mediterranean grassland soil C-N compound turnover is dependent on rainfall and depth, and is mediated by genomically divergent microorganisms.</title>
        <authorList>
            <person name="Diamond S."/>
            <person name="Andeer P.F."/>
            <person name="Li Z."/>
            <person name="Crits-Christoph A."/>
            <person name="Burstein D."/>
            <person name="Anantharaman K."/>
            <person name="Lane K.R."/>
            <person name="Thomas B.C."/>
            <person name="Pan C."/>
            <person name="Northen T.R."/>
            <person name="Banfield J.F."/>
        </authorList>
    </citation>
    <scope>NUCLEOTIDE SEQUENCE [LARGE SCALE GENOMIC DNA]</scope>
    <source>
        <strain evidence="11">NP_5</strain>
    </source>
</reference>
<dbReference type="Pfam" id="PF01619">
    <property type="entry name" value="Pro_dh"/>
    <property type="match status" value="1"/>
</dbReference>
<evidence type="ECO:0000256" key="5">
    <source>
        <dbReference type="ARBA" id="ARBA00022827"/>
    </source>
</evidence>
<dbReference type="InterPro" id="IPR008219">
    <property type="entry name" value="PRODH_bac_arc"/>
</dbReference>
<comment type="caution">
    <text evidence="11">The sequence shown here is derived from an EMBL/GenBank/DDBJ whole genome shotgun (WGS) entry which is preliminary data.</text>
</comment>
<evidence type="ECO:0000256" key="4">
    <source>
        <dbReference type="ARBA" id="ARBA00022741"/>
    </source>
</evidence>
<name>A0A537LIF9_9BACT</name>
<comment type="pathway">
    <text evidence="1">Amino-acid degradation; L-proline degradation into L-glutamate; L-glutamate from L-proline: step 1/2.</text>
</comment>
<feature type="binding site" evidence="9">
    <location>
        <begin position="221"/>
        <end position="222"/>
    </location>
    <ligand>
        <name>FAD</name>
        <dbReference type="ChEBI" id="CHEBI:57692"/>
    </ligand>
</feature>
<dbReference type="EMBL" id="VBAM01000451">
    <property type="protein sequence ID" value="TMJ07762.1"/>
    <property type="molecule type" value="Genomic_DNA"/>
</dbReference>
<protein>
    <recommendedName>
        <fullName evidence="2">proline dehydrogenase</fullName>
        <ecNumber evidence="2">1.5.5.2</ecNumber>
    </recommendedName>
</protein>
<dbReference type="InterPro" id="IPR002872">
    <property type="entry name" value="Proline_DH_dom"/>
</dbReference>
<dbReference type="InterPro" id="IPR029041">
    <property type="entry name" value="FAD-linked_oxidoreductase-like"/>
</dbReference>